<reference evidence="2" key="1">
    <citation type="submission" date="2021-03" db="EMBL/GenBank/DDBJ databases">
        <title>Genome sequencing of Bifidobacterium longum subsp. infantis JCM 7009.</title>
        <authorList>
            <person name="Kim J."/>
        </authorList>
    </citation>
    <scope>NUCLEOTIDE SEQUENCE</scope>
    <source>
        <strain evidence="2">JCM 7009</strain>
    </source>
</reference>
<proteinExistence type="predicted"/>
<feature type="transmembrane region" description="Helical" evidence="1">
    <location>
        <begin position="336"/>
        <end position="356"/>
    </location>
</feature>
<keyword evidence="1" id="KW-1133">Transmembrane helix</keyword>
<dbReference type="InterPro" id="IPR049458">
    <property type="entry name" value="EpsG-like"/>
</dbReference>
<dbReference type="AlphaFoldDB" id="A0AAX1LL37"/>
<protein>
    <submittedName>
        <fullName evidence="2">EpsG family protein</fullName>
    </submittedName>
</protein>
<gene>
    <name evidence="2" type="ORF">BLI009_00265</name>
</gene>
<feature type="transmembrane region" description="Helical" evidence="1">
    <location>
        <begin position="242"/>
        <end position="260"/>
    </location>
</feature>
<feature type="transmembrane region" description="Helical" evidence="1">
    <location>
        <begin position="281"/>
        <end position="300"/>
    </location>
</feature>
<keyword evidence="1" id="KW-0472">Membrane</keyword>
<feature type="transmembrane region" description="Helical" evidence="1">
    <location>
        <begin position="29"/>
        <end position="45"/>
    </location>
</feature>
<feature type="transmembrane region" description="Helical" evidence="1">
    <location>
        <begin position="198"/>
        <end position="222"/>
    </location>
</feature>
<evidence type="ECO:0000256" key="1">
    <source>
        <dbReference type="SAM" id="Phobius"/>
    </source>
</evidence>
<name>A0AAX1LL37_BIFLI</name>
<evidence type="ECO:0000313" key="3">
    <source>
        <dbReference type="Proteomes" id="UP000663618"/>
    </source>
</evidence>
<feature type="transmembrane region" description="Helical" evidence="1">
    <location>
        <begin position="117"/>
        <end position="133"/>
    </location>
</feature>
<organism evidence="2 3">
    <name type="scientific">Bifidobacterium longum subsp. infantis</name>
    <dbReference type="NCBI Taxonomy" id="1682"/>
    <lineage>
        <taxon>Bacteria</taxon>
        <taxon>Bacillati</taxon>
        <taxon>Actinomycetota</taxon>
        <taxon>Actinomycetes</taxon>
        <taxon>Bifidobacteriales</taxon>
        <taxon>Bifidobacteriaceae</taxon>
        <taxon>Bifidobacterium</taxon>
    </lineage>
</organism>
<keyword evidence="1" id="KW-0812">Transmembrane</keyword>
<evidence type="ECO:0000313" key="2">
    <source>
        <dbReference type="EMBL" id="QSP97656.1"/>
    </source>
</evidence>
<feature type="transmembrane region" description="Helical" evidence="1">
    <location>
        <begin position="89"/>
        <end position="111"/>
    </location>
</feature>
<feature type="transmembrane region" description="Helical" evidence="1">
    <location>
        <begin position="160"/>
        <end position="186"/>
    </location>
</feature>
<dbReference type="Proteomes" id="UP000663618">
    <property type="component" value="Chromosome"/>
</dbReference>
<dbReference type="Pfam" id="PF14897">
    <property type="entry name" value="EpsG"/>
    <property type="match status" value="1"/>
</dbReference>
<dbReference type="EMBL" id="CP071248">
    <property type="protein sequence ID" value="QSP97656.1"/>
    <property type="molecule type" value="Genomic_DNA"/>
</dbReference>
<accession>A0AAX1LL37</accession>
<dbReference type="RefSeq" id="WP_206648708.1">
    <property type="nucleotide sequence ID" value="NZ_CP071248.1"/>
</dbReference>
<sequence>MIIFAVLISISIFFDLISQYSHISTSVRKLLLTIVLLAAGVISAFRKGIGTDYQHYIDIFVWSNSPGINRTYEEVGFLAFNRLLYAYGFTARAVFVFTAFLLIFSIYYFTVNIVPEKYWLFFAFMFLAGGTYFSSMNILRQYIGLSFVLIGFVFNLKKRYLFGIAFSMAALAFHRVSAVFFVVYILSWIVKRLKSNQWVIVTYAVALVLLLGGVGPIATLIVKIVPTWRGYVNVVNVSGIDWLAMLKSIIPNILILYSFLRRDSLNSESTFANSTVKNLHDNTLVYVRTGAVIFGALAIAFPGNMVLTRITELFSVFLFAEVCHIVKNEPKKTKPLLWFVIVLYYMLLTVVTIFIMHGNGINGYEFSISI</sequence>
<feature type="transmembrane region" description="Helical" evidence="1">
    <location>
        <begin position="138"/>
        <end position="154"/>
    </location>
</feature>